<evidence type="ECO:0000313" key="8">
    <source>
        <dbReference type="Proteomes" id="UP001216907"/>
    </source>
</evidence>
<dbReference type="Pfam" id="PF13646">
    <property type="entry name" value="HEAT_2"/>
    <property type="match status" value="1"/>
</dbReference>
<protein>
    <submittedName>
        <fullName evidence="7">HEAT repeat domain-containing protein</fullName>
    </submittedName>
</protein>
<dbReference type="SMART" id="SM00567">
    <property type="entry name" value="EZ_HEAT"/>
    <property type="match status" value="3"/>
</dbReference>
<dbReference type="NCBIfam" id="TIGR02603">
    <property type="entry name" value="CxxCH_TIGR02603"/>
    <property type="match status" value="1"/>
</dbReference>
<dbReference type="InterPro" id="IPR004155">
    <property type="entry name" value="PBS_lyase_HEAT"/>
</dbReference>
<keyword evidence="8" id="KW-1185">Reference proteome</keyword>
<dbReference type="PROSITE" id="PS51007">
    <property type="entry name" value="CYTC"/>
    <property type="match status" value="1"/>
</dbReference>
<dbReference type="InterPro" id="IPR036909">
    <property type="entry name" value="Cyt_c-like_dom_sf"/>
</dbReference>
<comment type="caution">
    <text evidence="7">The sequence shown here is derived from an EMBL/GenBank/DDBJ whole genome shotgun (WGS) entry which is preliminary data.</text>
</comment>
<dbReference type="SUPFAM" id="SSF46626">
    <property type="entry name" value="Cytochrome c"/>
    <property type="match status" value="1"/>
</dbReference>
<reference evidence="7 8" key="1">
    <citation type="submission" date="2023-03" db="EMBL/GenBank/DDBJ databases">
        <title>Paludisphaera mucosa sp. nov. a novel planctomycete from northern fen.</title>
        <authorList>
            <person name="Ivanova A."/>
        </authorList>
    </citation>
    <scope>NUCLEOTIDE SEQUENCE [LARGE SCALE GENOMIC DNA]</scope>
    <source>
        <strain evidence="7 8">Pla2</strain>
    </source>
</reference>
<dbReference type="Gene3D" id="1.10.760.10">
    <property type="entry name" value="Cytochrome c-like domain"/>
    <property type="match status" value="1"/>
</dbReference>
<dbReference type="Proteomes" id="UP001216907">
    <property type="component" value="Unassembled WGS sequence"/>
</dbReference>
<dbReference type="InterPro" id="IPR011042">
    <property type="entry name" value="6-blade_b-propeller_TolB-like"/>
</dbReference>
<feature type="domain" description="Cytochrome c" evidence="6">
    <location>
        <begin position="863"/>
        <end position="999"/>
    </location>
</feature>
<name>A0ABT6F8Z6_9BACT</name>
<dbReference type="RefSeq" id="WP_277860387.1">
    <property type="nucleotide sequence ID" value="NZ_JARRAG010000002.1"/>
</dbReference>
<feature type="signal peptide" evidence="5">
    <location>
        <begin position="1"/>
        <end position="31"/>
    </location>
</feature>
<feature type="chain" id="PRO_5046351215" evidence="5">
    <location>
        <begin position="32"/>
        <end position="1161"/>
    </location>
</feature>
<accession>A0ABT6F8Z6</accession>
<dbReference type="NCBIfam" id="TIGR02604">
    <property type="entry name" value="Piru_Ver_Nterm"/>
    <property type="match status" value="1"/>
</dbReference>
<evidence type="ECO:0000259" key="6">
    <source>
        <dbReference type="PROSITE" id="PS51007"/>
    </source>
</evidence>
<evidence type="ECO:0000256" key="1">
    <source>
        <dbReference type="ARBA" id="ARBA00022617"/>
    </source>
</evidence>
<dbReference type="SUPFAM" id="SSF50952">
    <property type="entry name" value="Soluble quinoprotein glucose dehydrogenase"/>
    <property type="match status" value="1"/>
</dbReference>
<evidence type="ECO:0000256" key="4">
    <source>
        <dbReference type="PROSITE-ProRule" id="PRU00433"/>
    </source>
</evidence>
<dbReference type="PANTHER" id="PTHR33546">
    <property type="entry name" value="LARGE, MULTIFUNCTIONAL SECRETED PROTEIN-RELATED"/>
    <property type="match status" value="1"/>
</dbReference>
<dbReference type="Gene3D" id="1.25.10.10">
    <property type="entry name" value="Leucine-rich Repeat Variant"/>
    <property type="match status" value="1"/>
</dbReference>
<keyword evidence="5" id="KW-0732">Signal</keyword>
<evidence type="ECO:0000256" key="2">
    <source>
        <dbReference type="ARBA" id="ARBA00022723"/>
    </source>
</evidence>
<dbReference type="InterPro" id="IPR011041">
    <property type="entry name" value="Quinoprot_gluc/sorb_DH_b-prop"/>
</dbReference>
<keyword evidence="3 4" id="KW-0408">Iron</keyword>
<keyword evidence="1 4" id="KW-0349">Heme</keyword>
<dbReference type="Gene3D" id="2.120.10.30">
    <property type="entry name" value="TolB, C-terminal domain"/>
    <property type="match status" value="1"/>
</dbReference>
<dbReference type="Pfam" id="PF23500">
    <property type="entry name" value="DUF7133"/>
    <property type="match status" value="1"/>
</dbReference>
<keyword evidence="2 4" id="KW-0479">Metal-binding</keyword>
<dbReference type="SUPFAM" id="SSF48371">
    <property type="entry name" value="ARM repeat"/>
    <property type="match status" value="1"/>
</dbReference>
<organism evidence="7 8">
    <name type="scientific">Paludisphaera mucosa</name>
    <dbReference type="NCBI Taxonomy" id="3030827"/>
    <lineage>
        <taxon>Bacteria</taxon>
        <taxon>Pseudomonadati</taxon>
        <taxon>Planctomycetota</taxon>
        <taxon>Planctomycetia</taxon>
        <taxon>Isosphaerales</taxon>
        <taxon>Isosphaeraceae</taxon>
        <taxon>Paludisphaera</taxon>
    </lineage>
</organism>
<dbReference type="InterPro" id="IPR016024">
    <property type="entry name" value="ARM-type_fold"/>
</dbReference>
<proteinExistence type="predicted"/>
<dbReference type="InterPro" id="IPR055557">
    <property type="entry name" value="DUF7133"/>
</dbReference>
<dbReference type="InterPro" id="IPR009056">
    <property type="entry name" value="Cyt_c-like_dom"/>
</dbReference>
<dbReference type="InterPro" id="IPR011989">
    <property type="entry name" value="ARM-like"/>
</dbReference>
<evidence type="ECO:0000256" key="3">
    <source>
        <dbReference type="ARBA" id="ARBA00023004"/>
    </source>
</evidence>
<sequence>MSIRSRRGSAFPRGLAVAAGLVFALSTSSRAQNAVGPPPDPDPEVERRSFIVADGFEVNLYAADPLIAKPIQMNFDPAGRLWIASSEVYPQIKPGQEANDKILVLEDKDGDGRAEKTTVFADGLLIPTGVEPGDGGVYVANSTELLHLKDTDGDGKADSTRVVLSGFGTEDTHHLLHTLRWGHDGMLYFNQSIYIHSHIETPHGVRRLNGGGIWRFRPETMELDVFIRGLVNGWGHQVDAWGQSFATDGAGGEGINYCLPGAYYVTAVDAVRLLKGLNPGSPKYCGLEVASGRHLPDSWQGSLLTNDFRGNRVCRFVVSDDGAGFSSREQSELIKTKHVSFRPIDVLMGPDGAIYIADWYNPIIQHGEVDFRDPRRDHTRGRIWRVTAKNRPVVERPKLVDAAVPALLEALKAPEEYTRRQAKRVLKERGPAAVGPVLSDWVATLDPADPDFERNRLEGLWTFQALDVARPALLEEALNSKDARVRAAAARIVPFWKSRVTDPDELLAPLVADEAPRVRLEAVRSLARMPNEKSAELALKALDKPVDGFLDYALWLAARDLAPAWLPAVRAGRFDFGGDARRLVFALESMGSPDVLQPLLALYKEGRVPHEQDAAALNLIAAVGGPAELGLLLDLIGKKDALPPARQSALLTALVRAGRERKIVPAGDLARIGPLLTQPDESLRSAAAAAVGAWKIAGLRPKLAELAVAAEASAPLRLEAIRGLIAFADPESVALVAKLAEPGGDSLGQTLAIASLASHDPAAVADRAAKWLAGLKAARLNEAQAVLTSFLGRRDGPAALAKALAAVKLDPDLAKLAVRDIRANGRSAQELIDALAKSGSLGDTNRTYPPEEKASILAELAKGDPVRGEAIFRREDMTCLKCHAIAGAGGQVGPSMESIGASAPIDYLLDSILEPNKAVKENFHATVVATNEGRIVTGIRVRQTDSELVLRDAEDQEIAIPLDAIEEQKVAGSIMPAGLTEPLTRPELVDLVRFLSELGKIGDYAVSKERVLRRWRALASTKEAATAMIRSSVEAVIQGQDALPWKTAYATVGGRLVPSELPANPRVSGAPPMTLVRSDVEVTTPGAVRLKFDSARDLAFWIDGRRVEPDPKAPDALTVELDRGVHALYVGFEPGRRGDGFRCVLEDVEGSPAQVRPVLGK</sequence>
<dbReference type="EMBL" id="JARRAG010000002">
    <property type="protein sequence ID" value="MDG3004025.1"/>
    <property type="molecule type" value="Genomic_DNA"/>
</dbReference>
<evidence type="ECO:0000256" key="5">
    <source>
        <dbReference type="SAM" id="SignalP"/>
    </source>
</evidence>
<evidence type="ECO:0000313" key="7">
    <source>
        <dbReference type="EMBL" id="MDG3004025.1"/>
    </source>
</evidence>
<dbReference type="InterPro" id="IPR013428">
    <property type="entry name" value="Membrane-bound_put_N"/>
</dbReference>
<gene>
    <name evidence="7" type="ORF">PZE19_09595</name>
</gene>
<dbReference type="InterPro" id="IPR013427">
    <property type="entry name" value="Haem-bd_dom_put"/>
</dbReference>
<dbReference type="PANTHER" id="PTHR33546:SF1">
    <property type="entry name" value="LARGE, MULTIFUNCTIONAL SECRETED PROTEIN"/>
    <property type="match status" value="1"/>
</dbReference>